<evidence type="ECO:0000313" key="3">
    <source>
        <dbReference type="Proteomes" id="UP000757435"/>
    </source>
</evidence>
<keyword evidence="1" id="KW-0472">Membrane</keyword>
<dbReference type="Pfam" id="PF06508">
    <property type="entry name" value="QueC"/>
    <property type="match status" value="1"/>
</dbReference>
<keyword evidence="1" id="KW-0812">Transmembrane</keyword>
<proteinExistence type="predicted"/>
<dbReference type="EC" id="6.3.4.20" evidence="2"/>
<dbReference type="AlphaFoldDB" id="A0A951QCN2"/>
<keyword evidence="1" id="KW-1133">Transmembrane helix</keyword>
<dbReference type="SUPFAM" id="SSF52402">
    <property type="entry name" value="Adenine nucleotide alpha hydrolases-like"/>
    <property type="match status" value="1"/>
</dbReference>
<evidence type="ECO:0000313" key="2">
    <source>
        <dbReference type="EMBL" id="MBW4659416.1"/>
    </source>
</evidence>
<evidence type="ECO:0000256" key="1">
    <source>
        <dbReference type="SAM" id="Phobius"/>
    </source>
</evidence>
<dbReference type="InterPro" id="IPR014729">
    <property type="entry name" value="Rossmann-like_a/b/a_fold"/>
</dbReference>
<dbReference type="GO" id="GO:0016874">
    <property type="term" value="F:ligase activity"/>
    <property type="evidence" value="ECO:0007669"/>
    <property type="project" value="UniProtKB-KW"/>
</dbReference>
<dbReference type="InterPro" id="IPR018317">
    <property type="entry name" value="QueC"/>
</dbReference>
<reference evidence="2" key="1">
    <citation type="submission" date="2021-05" db="EMBL/GenBank/DDBJ databases">
        <authorList>
            <person name="Pietrasiak N."/>
            <person name="Ward R."/>
            <person name="Stajich J.E."/>
            <person name="Kurbessoian T."/>
        </authorList>
    </citation>
    <scope>NUCLEOTIDE SEQUENCE</scope>
    <source>
        <strain evidence="2">UHER 2000/2452</strain>
    </source>
</reference>
<keyword evidence="2" id="KW-0436">Ligase</keyword>
<accession>A0A951QCN2</accession>
<dbReference type="Proteomes" id="UP000757435">
    <property type="component" value="Unassembled WGS sequence"/>
</dbReference>
<name>A0A951QCN2_9CYAN</name>
<organism evidence="2 3">
    <name type="scientific">Drouetiella hepatica Uher 2000/2452</name>
    <dbReference type="NCBI Taxonomy" id="904376"/>
    <lineage>
        <taxon>Bacteria</taxon>
        <taxon>Bacillati</taxon>
        <taxon>Cyanobacteriota</taxon>
        <taxon>Cyanophyceae</taxon>
        <taxon>Oculatellales</taxon>
        <taxon>Oculatellaceae</taxon>
        <taxon>Drouetiella</taxon>
    </lineage>
</organism>
<gene>
    <name evidence="2" type="ORF">KME15_12135</name>
</gene>
<dbReference type="EMBL" id="JAHHHD010000011">
    <property type="protein sequence ID" value="MBW4659416.1"/>
    <property type="molecule type" value="Genomic_DNA"/>
</dbReference>
<feature type="transmembrane region" description="Helical" evidence="1">
    <location>
        <begin position="231"/>
        <end position="252"/>
    </location>
</feature>
<dbReference type="Gene3D" id="3.40.50.620">
    <property type="entry name" value="HUPs"/>
    <property type="match status" value="1"/>
</dbReference>
<sequence length="476" mass="53939">MKKYDTHNSDYTLLFDPVMNSNGNVCCIDHSRAKKSTVGIAIDDSGFRYRLQQEFPSIIADLIDLAVAIHAADRLTFQNLRQEQTRLCVVLPVRHPELLNATSFQDKLSSLLEWATGSRWLFNFHKRSDSERIIEQQPLISSTEPYVSEVILWSGGLDALAGLYTRLKTNCEASFMLFGTGSNDNNFDRQKQVFKALQHSCPNRLNLCQIPIRFSDSSLHQKNKISRARGIVFMLLGAACAYLMGQRILYLYENGIGAINLPYRKSAIGLDHSRSVHPLTLLKVGDIISELLGEEFKVQNPFLFVTKAEMCKPLAEDGRNDLPPLTMSCDSPHRQQPIQCGYCSSCILRKQALAASRMEDKTRYIVPHGRKPAGDTSLYLQHMLAQVSTLRDLLNASHDLNLQWESLTRRFPDLDDIVDRRAIAETLQPADMRKHLIRLYQAYVTEWNAVEPHISVNLLNQISNQQTSDDCLVATQ</sequence>
<protein>
    <submittedName>
        <fullName evidence="2">7-cyano-7-deazaguanine synthase</fullName>
        <ecNumber evidence="2">6.3.4.20</ecNumber>
    </submittedName>
</protein>
<reference evidence="2" key="2">
    <citation type="journal article" date="2022" name="Microbiol. Resour. Announc.">
        <title>Metagenome Sequencing to Explore Phylogenomics of Terrestrial Cyanobacteria.</title>
        <authorList>
            <person name="Ward R.D."/>
            <person name="Stajich J.E."/>
            <person name="Johansen J.R."/>
            <person name="Huntemann M."/>
            <person name="Clum A."/>
            <person name="Foster B."/>
            <person name="Foster B."/>
            <person name="Roux S."/>
            <person name="Palaniappan K."/>
            <person name="Varghese N."/>
            <person name="Mukherjee S."/>
            <person name="Reddy T.B.K."/>
            <person name="Daum C."/>
            <person name="Copeland A."/>
            <person name="Chen I.A."/>
            <person name="Ivanova N.N."/>
            <person name="Kyrpides N.C."/>
            <person name="Shapiro N."/>
            <person name="Eloe-Fadrosh E.A."/>
            <person name="Pietrasiak N."/>
        </authorList>
    </citation>
    <scope>NUCLEOTIDE SEQUENCE</scope>
    <source>
        <strain evidence="2">UHER 2000/2452</strain>
    </source>
</reference>
<comment type="caution">
    <text evidence="2">The sequence shown here is derived from an EMBL/GenBank/DDBJ whole genome shotgun (WGS) entry which is preliminary data.</text>
</comment>